<feature type="compositionally biased region" description="Basic and acidic residues" evidence="5">
    <location>
        <begin position="1"/>
        <end position="19"/>
    </location>
</feature>
<keyword evidence="4" id="KW-0472">Membrane</keyword>
<feature type="region of interest" description="Disordered" evidence="5">
    <location>
        <begin position="68"/>
        <end position="91"/>
    </location>
</feature>
<dbReference type="RefSeq" id="WP_011474769.1">
    <property type="nucleotide sequence ID" value="NC_007925.1"/>
</dbReference>
<evidence type="ECO:0000256" key="3">
    <source>
        <dbReference type="ARBA" id="ARBA00022989"/>
    </source>
</evidence>
<evidence type="ECO:0000256" key="1">
    <source>
        <dbReference type="ARBA" id="ARBA00004167"/>
    </source>
</evidence>
<dbReference type="PANTHER" id="PTHR30168">
    <property type="entry name" value="PUTATIVE MEMBRANE PROTEIN YPFJ"/>
    <property type="match status" value="1"/>
</dbReference>
<evidence type="ECO:0000313" key="6">
    <source>
        <dbReference type="EMBL" id="ABD89888.1"/>
    </source>
</evidence>
<feature type="compositionally biased region" description="Basic and acidic residues" evidence="5">
    <location>
        <begin position="74"/>
        <end position="86"/>
    </location>
</feature>
<protein>
    <recommendedName>
        <fullName evidence="7">Metalloprotease</fullName>
    </recommendedName>
</protein>
<organism evidence="6">
    <name type="scientific">Rhodopseudomonas palustris (strain BisB18)</name>
    <dbReference type="NCBI Taxonomy" id="316056"/>
    <lineage>
        <taxon>Bacteria</taxon>
        <taxon>Pseudomonadati</taxon>
        <taxon>Pseudomonadota</taxon>
        <taxon>Alphaproteobacteria</taxon>
        <taxon>Hyphomicrobiales</taxon>
        <taxon>Nitrobacteraceae</taxon>
        <taxon>Rhodopseudomonas</taxon>
    </lineage>
</organism>
<dbReference type="eggNOG" id="COG2321">
    <property type="taxonomic scope" value="Bacteria"/>
</dbReference>
<evidence type="ECO:0008006" key="7">
    <source>
        <dbReference type="Google" id="ProtNLM"/>
    </source>
</evidence>
<name>Q20Y98_RHOPB</name>
<dbReference type="GO" id="GO:0016020">
    <property type="term" value="C:membrane"/>
    <property type="evidence" value="ECO:0007669"/>
    <property type="project" value="UniProtKB-SubCell"/>
</dbReference>
<comment type="subcellular location">
    <subcellularLocation>
        <location evidence="1">Membrane</location>
        <topology evidence="1">Single-pass membrane protein</topology>
    </subcellularLocation>
</comment>
<dbReference type="InterPro" id="IPR007343">
    <property type="entry name" value="Uncharacterised_pept_Zn_put"/>
</dbReference>
<dbReference type="EMBL" id="CP000301">
    <property type="protein sequence ID" value="ABD89888.1"/>
    <property type="molecule type" value="Genomic_DNA"/>
</dbReference>
<sequence>MRYDDFRRSDNIDDRRDDEGGGGGGGGFQMGGGGLGIGAIVVLGLIGWATGIDPRILISGAEVLTNGRESSGYESERRPGPRKEGAPTDEMGSMISGVLGEIDDRWTEIFRDSNQKYVGPRIVLFKGRTNGGRCGMAQAAMGPFYCPPDKQIYLDTGFFKQVETRFRGCSGSACKFTAAYIIAHEAGHHVQNLLGILPRVTRLQQQSGDKAESNALQVKVELQADCLSGVWVNREAKKRPNFLEDGDIDAALKTATAIGDDTLQRNAGREVVPDSFTHGSAEQRKRWFMTGYQQGTVAACNTFGAERL</sequence>
<evidence type="ECO:0000256" key="2">
    <source>
        <dbReference type="ARBA" id="ARBA00022692"/>
    </source>
</evidence>
<accession>Q20Y98</accession>
<evidence type="ECO:0000256" key="5">
    <source>
        <dbReference type="SAM" id="MobiDB-lite"/>
    </source>
</evidence>
<dbReference type="STRING" id="316056.RPC_4365"/>
<reference evidence="6" key="1">
    <citation type="submission" date="2006-03" db="EMBL/GenBank/DDBJ databases">
        <title>Complete sequence of Rhodopseudomonas palustris BisB18.</title>
        <authorList>
            <consortium name="US DOE Joint Genome Institute"/>
            <person name="Copeland A."/>
            <person name="Lucas S."/>
            <person name="Lapidus A."/>
            <person name="Barry K."/>
            <person name="Detter J.C."/>
            <person name="Glavina del Rio T."/>
            <person name="Hammon N."/>
            <person name="Israni S."/>
            <person name="Dalin E."/>
            <person name="Tice H."/>
            <person name="Pitluck S."/>
            <person name="Chain P."/>
            <person name="Malfatti S."/>
            <person name="Shin M."/>
            <person name="Vergez L."/>
            <person name="Schmutz J."/>
            <person name="Larimer F."/>
            <person name="Land M."/>
            <person name="Hauser L."/>
            <person name="Pelletier D.A."/>
            <person name="Kyrpides N."/>
            <person name="Anderson I."/>
            <person name="Oda Y."/>
            <person name="Harwood C.S."/>
            <person name="Richardson P."/>
        </authorList>
    </citation>
    <scope>NUCLEOTIDE SEQUENCE [LARGE SCALE GENOMIC DNA]</scope>
    <source>
        <strain evidence="6">BisB18</strain>
    </source>
</reference>
<feature type="region of interest" description="Disordered" evidence="5">
    <location>
        <begin position="1"/>
        <end position="27"/>
    </location>
</feature>
<proteinExistence type="predicted"/>
<dbReference type="HOGENOM" id="CLU_059329_0_0_5"/>
<dbReference type="KEGG" id="rpc:RPC_4365"/>
<keyword evidence="3" id="KW-1133">Transmembrane helix</keyword>
<evidence type="ECO:0000256" key="4">
    <source>
        <dbReference type="ARBA" id="ARBA00023136"/>
    </source>
</evidence>
<dbReference type="Pfam" id="PF04228">
    <property type="entry name" value="Zn_peptidase"/>
    <property type="match status" value="1"/>
</dbReference>
<dbReference type="AlphaFoldDB" id="Q20Y98"/>
<dbReference type="OrthoDB" id="9774900at2"/>
<gene>
    <name evidence="6" type="ordered locus">RPC_4365</name>
</gene>
<dbReference type="PANTHER" id="PTHR30168:SF0">
    <property type="entry name" value="INNER MEMBRANE PROTEIN"/>
    <property type="match status" value="1"/>
</dbReference>
<keyword evidence="2" id="KW-0812">Transmembrane</keyword>